<organism evidence="1 2">
    <name type="scientific">Fusarium venenatum</name>
    <dbReference type="NCBI Taxonomy" id="56646"/>
    <lineage>
        <taxon>Eukaryota</taxon>
        <taxon>Fungi</taxon>
        <taxon>Dikarya</taxon>
        <taxon>Ascomycota</taxon>
        <taxon>Pezizomycotina</taxon>
        <taxon>Sordariomycetes</taxon>
        <taxon>Hypocreomycetidae</taxon>
        <taxon>Hypocreales</taxon>
        <taxon>Nectriaceae</taxon>
        <taxon>Fusarium</taxon>
    </lineage>
</organism>
<keyword evidence="2" id="KW-1185">Reference proteome</keyword>
<dbReference type="Proteomes" id="UP000245910">
    <property type="component" value="Chromosome III"/>
</dbReference>
<reference evidence="2" key="1">
    <citation type="submission" date="2014-10" db="EMBL/GenBank/DDBJ databases">
        <authorList>
            <person name="King R."/>
        </authorList>
    </citation>
    <scope>NUCLEOTIDE SEQUENCE [LARGE SCALE GENOMIC DNA]</scope>
    <source>
        <strain evidence="2">A3/5</strain>
    </source>
</reference>
<proteinExistence type="predicted"/>
<evidence type="ECO:0000313" key="2">
    <source>
        <dbReference type="Proteomes" id="UP000245910"/>
    </source>
</evidence>
<dbReference type="STRING" id="56646.A0A2L2TJ18"/>
<dbReference type="AlphaFoldDB" id="A0A2L2TJ18"/>
<accession>A0A2L2TJ18</accession>
<dbReference type="EMBL" id="LN649231">
    <property type="protein sequence ID" value="CEI70962.1"/>
    <property type="molecule type" value="Genomic_DNA"/>
</dbReference>
<name>A0A2L2TJ18_9HYPO</name>
<evidence type="ECO:0000313" key="1">
    <source>
        <dbReference type="EMBL" id="CEI70962.1"/>
    </source>
</evidence>
<protein>
    <submittedName>
        <fullName evidence="1">Uncharacterized protein</fullName>
    </submittedName>
</protein>
<sequence length="70" mass="7444">MDESGADRRVGYRNKGLAPSGVTPVQVGRFNREQSDASLDALIDLVSNILILVHAPQLETAGPSGRAAER</sequence>